<comment type="cofactor">
    <cofactor evidence="1">
        <name>Zn(2+)</name>
        <dbReference type="ChEBI" id="CHEBI:29105"/>
    </cofactor>
</comment>
<name>A0ABV7JB91_9GAMM</name>
<evidence type="ECO:0000313" key="11">
    <source>
        <dbReference type="EMBL" id="MFC3195395.1"/>
    </source>
</evidence>
<keyword evidence="3" id="KW-0645">Protease</keyword>
<organism evidence="11 12">
    <name type="scientific">Marinicella sediminis</name>
    <dbReference type="NCBI Taxonomy" id="1792834"/>
    <lineage>
        <taxon>Bacteria</taxon>
        <taxon>Pseudomonadati</taxon>
        <taxon>Pseudomonadota</taxon>
        <taxon>Gammaproteobacteria</taxon>
        <taxon>Lysobacterales</taxon>
        <taxon>Marinicellaceae</taxon>
        <taxon>Marinicella</taxon>
    </lineage>
</organism>
<evidence type="ECO:0000256" key="2">
    <source>
        <dbReference type="ARBA" id="ARBA00007261"/>
    </source>
</evidence>
<protein>
    <submittedName>
        <fullName evidence="11">M16 family metallopeptidase</fullName>
    </submittedName>
</protein>
<dbReference type="PROSITE" id="PS00143">
    <property type="entry name" value="INSULINASE"/>
    <property type="match status" value="1"/>
</dbReference>
<keyword evidence="5" id="KW-0378">Hydrolase</keyword>
<evidence type="ECO:0000256" key="6">
    <source>
        <dbReference type="ARBA" id="ARBA00022833"/>
    </source>
</evidence>
<evidence type="ECO:0000256" key="8">
    <source>
        <dbReference type="RuleBase" id="RU004447"/>
    </source>
</evidence>
<dbReference type="Gene3D" id="3.30.830.10">
    <property type="entry name" value="Metalloenzyme, LuxS/M16 peptidase-like"/>
    <property type="match status" value="4"/>
</dbReference>
<keyword evidence="4" id="KW-0479">Metal-binding</keyword>
<evidence type="ECO:0000256" key="5">
    <source>
        <dbReference type="ARBA" id="ARBA00022801"/>
    </source>
</evidence>
<comment type="similarity">
    <text evidence="2 8">Belongs to the peptidase M16 family.</text>
</comment>
<gene>
    <name evidence="11" type="ORF">ACFODZ_14165</name>
</gene>
<dbReference type="SUPFAM" id="SSF63411">
    <property type="entry name" value="LuxS/MPP-like metallohydrolase"/>
    <property type="match status" value="4"/>
</dbReference>
<evidence type="ECO:0000256" key="4">
    <source>
        <dbReference type="ARBA" id="ARBA00022723"/>
    </source>
</evidence>
<dbReference type="InterPro" id="IPR011249">
    <property type="entry name" value="Metalloenz_LuxS/M16"/>
</dbReference>
<evidence type="ECO:0000259" key="9">
    <source>
        <dbReference type="Pfam" id="PF00675"/>
    </source>
</evidence>
<dbReference type="EMBL" id="JBHRTS010000008">
    <property type="protein sequence ID" value="MFC3195395.1"/>
    <property type="molecule type" value="Genomic_DNA"/>
</dbReference>
<keyword evidence="6" id="KW-0862">Zinc</keyword>
<keyword evidence="7" id="KW-0482">Metalloprotease</keyword>
<evidence type="ECO:0000256" key="1">
    <source>
        <dbReference type="ARBA" id="ARBA00001947"/>
    </source>
</evidence>
<sequence>MSHLHKYRWVLLITLLVAVAGAQAKLPKGIEFVTTVEGITEYRLDNGLQVLLFPDTSQETQTVNITYHVGSKHENYGETGMAHLLEHLVFKGTPNHPNITKELTDRGAEPNGTTWTDRTNYFETFAASDDNLEWAIELEADRMINSFISKEDLDSEMTVVRNELENGDNNPIRVLWQRMGSVSMDWHNYGKSTIGARSDLENVDISNLQAFYKKYYQPDNATLIVAGKIDVDQTLKLIKKHFGKIPKPSREIRPLYTEEPIQDGERMVTVRRAGDVQVVGAMYKAPAGSDPIFPAVDVLSQIMAHPTTGRLHKNVVKEELAANSFGFNFQWAEPGAMSFMAQVAKDKDLDAAKEAFLATLEGASEQLITEAEVNQAKANLIKQFELSFNSSEGIALALSEWVGMGDWRLMFLSRDRLEAVTLEQVQTAAEEFLVNDNRTLGLFIPESDFDRADSIERYSLAEIKAMVEGYEGREMVAQGEDFDPSFENIDARTKRVELGNGAQLVHVNKQTRGDSVVMNLRLDLGNEEALYNQSVLGRLAGNMLDRGTANYSRNELKAKFDELKANVSVSGSARSASVNVRTTHENLPAVIKLLDEVLKRPAFDQEELDVLKQELIVSLEQQKQQPTTQVFRQLGRHLDPYEPGHPRYQMTIDDEIAAIKAATPDQVRAFHKTFYGGQDADVSIVGDFDQDKVTSVIQDVLNGWSSDVAYERVPARYADVDSINKFIDTPDKSGAAFGAMMRMPISDDHPDYPALVMANQMFGGGFISSRLANRLRQQDGLSYGAGSFFNASPYDENATFGAYAICAPENLEKVATGFREELLKVIDEGFTQQELDDARKGVLQNNRIDRAKDNRLAGQLANYIDLDRTQQWNKEYEEAISNLTILQVNMAFNKYVKPDSFSIITAGDASKIDAE</sequence>
<evidence type="ECO:0000256" key="3">
    <source>
        <dbReference type="ARBA" id="ARBA00022670"/>
    </source>
</evidence>
<dbReference type="InterPro" id="IPR050626">
    <property type="entry name" value="Peptidase_M16"/>
</dbReference>
<dbReference type="InterPro" id="IPR011765">
    <property type="entry name" value="Pept_M16_N"/>
</dbReference>
<dbReference type="InterPro" id="IPR007863">
    <property type="entry name" value="Peptidase_M16_C"/>
</dbReference>
<dbReference type="InterPro" id="IPR001431">
    <property type="entry name" value="Pept_M16_Zn_BS"/>
</dbReference>
<dbReference type="PANTHER" id="PTHR43690:SF17">
    <property type="entry name" value="PROTEIN YHJJ"/>
    <property type="match status" value="1"/>
</dbReference>
<reference evidence="12" key="1">
    <citation type="journal article" date="2019" name="Int. J. Syst. Evol. Microbiol.">
        <title>The Global Catalogue of Microorganisms (GCM) 10K type strain sequencing project: providing services to taxonomists for standard genome sequencing and annotation.</title>
        <authorList>
            <consortium name="The Broad Institute Genomics Platform"/>
            <consortium name="The Broad Institute Genome Sequencing Center for Infectious Disease"/>
            <person name="Wu L."/>
            <person name="Ma J."/>
        </authorList>
    </citation>
    <scope>NUCLEOTIDE SEQUENCE [LARGE SCALE GENOMIC DNA]</scope>
    <source>
        <strain evidence="12">KCTC 42953</strain>
    </source>
</reference>
<accession>A0ABV7JB91</accession>
<dbReference type="Pfam" id="PF00675">
    <property type="entry name" value="Peptidase_M16"/>
    <property type="match status" value="2"/>
</dbReference>
<feature type="domain" description="Peptidase M16 N-terminal" evidence="9">
    <location>
        <begin position="53"/>
        <end position="195"/>
    </location>
</feature>
<dbReference type="RefSeq" id="WP_077412995.1">
    <property type="nucleotide sequence ID" value="NZ_JBHRTS010000008.1"/>
</dbReference>
<proteinExistence type="inferred from homology"/>
<evidence type="ECO:0000256" key="7">
    <source>
        <dbReference type="ARBA" id="ARBA00023049"/>
    </source>
</evidence>
<feature type="domain" description="Peptidase M16 C-terminal" evidence="10">
    <location>
        <begin position="662"/>
        <end position="840"/>
    </location>
</feature>
<comment type="caution">
    <text evidence="11">The sequence shown here is derived from an EMBL/GenBank/DDBJ whole genome shotgun (WGS) entry which is preliminary data.</text>
</comment>
<dbReference type="PANTHER" id="PTHR43690">
    <property type="entry name" value="NARDILYSIN"/>
    <property type="match status" value="1"/>
</dbReference>
<keyword evidence="12" id="KW-1185">Reference proteome</keyword>
<feature type="domain" description="Peptidase M16 N-terminal" evidence="9">
    <location>
        <begin position="539"/>
        <end position="634"/>
    </location>
</feature>
<evidence type="ECO:0000313" key="12">
    <source>
        <dbReference type="Proteomes" id="UP001595533"/>
    </source>
</evidence>
<dbReference type="Pfam" id="PF05193">
    <property type="entry name" value="Peptidase_M16_C"/>
    <property type="match status" value="2"/>
</dbReference>
<feature type="domain" description="Peptidase M16 C-terminal" evidence="10">
    <location>
        <begin position="204"/>
        <end position="380"/>
    </location>
</feature>
<dbReference type="Proteomes" id="UP001595533">
    <property type="component" value="Unassembled WGS sequence"/>
</dbReference>
<evidence type="ECO:0000259" key="10">
    <source>
        <dbReference type="Pfam" id="PF05193"/>
    </source>
</evidence>